<protein>
    <recommendedName>
        <fullName evidence="4">SH3b domain-containing protein</fullName>
    </recommendedName>
</protein>
<dbReference type="EMBL" id="AAYA01000009">
    <property type="protein sequence ID" value="EBA07456.1"/>
    <property type="molecule type" value="Genomic_DNA"/>
</dbReference>
<dbReference type="OrthoDB" id="9833744at2"/>
<dbReference type="Gene3D" id="2.30.30.40">
    <property type="entry name" value="SH3 Domains"/>
    <property type="match status" value="1"/>
</dbReference>
<accession>A3K5R7</accession>
<sequence>MTDVLKLVPAVVDAVADNWKLSALIVACMFILIYLVFVDNAPVVQVGVFLVFAAASLAVLMIVAAPEQSTATTNTKVDLTRGAFICGTVNVSRTQDKWLAVRRSQNPDSAMKEKLFEGQLVYAYDQAGNWLKIKADKAGTMVDGWIYAAYVTQHPCSD</sequence>
<organism evidence="2 3">
    <name type="scientific">Sagittula stellata (strain ATCC 700073 / DSM 11524 / E-37)</name>
    <dbReference type="NCBI Taxonomy" id="388399"/>
    <lineage>
        <taxon>Bacteria</taxon>
        <taxon>Pseudomonadati</taxon>
        <taxon>Pseudomonadota</taxon>
        <taxon>Alphaproteobacteria</taxon>
        <taxon>Rhodobacterales</taxon>
        <taxon>Roseobacteraceae</taxon>
        <taxon>Sagittula</taxon>
    </lineage>
</organism>
<name>A3K5R7_SAGS3</name>
<keyword evidence="3" id="KW-1185">Reference proteome</keyword>
<keyword evidence="1" id="KW-0812">Transmembrane</keyword>
<feature type="transmembrane region" description="Helical" evidence="1">
    <location>
        <begin position="43"/>
        <end position="65"/>
    </location>
</feature>
<gene>
    <name evidence="2" type="ORF">SSE37_21695</name>
</gene>
<feature type="transmembrane region" description="Helical" evidence="1">
    <location>
        <begin position="21"/>
        <end position="37"/>
    </location>
</feature>
<comment type="caution">
    <text evidence="2">The sequence shown here is derived from an EMBL/GenBank/DDBJ whole genome shotgun (WGS) entry which is preliminary data.</text>
</comment>
<reference evidence="2 3" key="1">
    <citation type="submission" date="2006-06" db="EMBL/GenBank/DDBJ databases">
        <authorList>
            <person name="Moran M.A."/>
            <person name="Ferriera S."/>
            <person name="Johnson J."/>
            <person name="Kravitz S."/>
            <person name="Beeson K."/>
            <person name="Sutton G."/>
            <person name="Rogers Y.-H."/>
            <person name="Friedman R."/>
            <person name="Frazier M."/>
            <person name="Venter J.C."/>
        </authorList>
    </citation>
    <scope>NUCLEOTIDE SEQUENCE [LARGE SCALE GENOMIC DNA]</scope>
    <source>
        <strain evidence="2 3">E-37</strain>
    </source>
</reference>
<keyword evidence="1" id="KW-1133">Transmembrane helix</keyword>
<dbReference type="RefSeq" id="WP_005860475.1">
    <property type="nucleotide sequence ID" value="NZ_AAYA01000009.1"/>
</dbReference>
<evidence type="ECO:0008006" key="4">
    <source>
        <dbReference type="Google" id="ProtNLM"/>
    </source>
</evidence>
<dbReference type="Proteomes" id="UP000005713">
    <property type="component" value="Unassembled WGS sequence"/>
</dbReference>
<evidence type="ECO:0000313" key="3">
    <source>
        <dbReference type="Proteomes" id="UP000005713"/>
    </source>
</evidence>
<keyword evidence="1" id="KW-0472">Membrane</keyword>
<evidence type="ECO:0000313" key="2">
    <source>
        <dbReference type="EMBL" id="EBA07456.1"/>
    </source>
</evidence>
<evidence type="ECO:0000256" key="1">
    <source>
        <dbReference type="SAM" id="Phobius"/>
    </source>
</evidence>
<dbReference type="AlphaFoldDB" id="A3K5R7"/>
<proteinExistence type="predicted"/>